<reference evidence="1" key="1">
    <citation type="submission" date="2022-08" db="EMBL/GenBank/DDBJ databases">
        <title>Genome Sequence of Lecanicillium fungicola.</title>
        <authorList>
            <person name="Buettner E."/>
        </authorList>
    </citation>
    <scope>NUCLEOTIDE SEQUENCE</scope>
    <source>
        <strain evidence="1">Babe33</strain>
    </source>
</reference>
<dbReference type="EMBL" id="JANJQO010001622">
    <property type="protein sequence ID" value="KAJ2970014.1"/>
    <property type="molecule type" value="Genomic_DNA"/>
</dbReference>
<proteinExistence type="predicted"/>
<gene>
    <name evidence="1" type="ORF">NQ176_g8381</name>
</gene>
<keyword evidence="2" id="KW-1185">Reference proteome</keyword>
<evidence type="ECO:0000313" key="2">
    <source>
        <dbReference type="Proteomes" id="UP001143910"/>
    </source>
</evidence>
<name>A0ACC1MUT2_9HYPO</name>
<organism evidence="1 2">
    <name type="scientific">Zarea fungicola</name>
    <dbReference type="NCBI Taxonomy" id="93591"/>
    <lineage>
        <taxon>Eukaryota</taxon>
        <taxon>Fungi</taxon>
        <taxon>Dikarya</taxon>
        <taxon>Ascomycota</taxon>
        <taxon>Pezizomycotina</taxon>
        <taxon>Sordariomycetes</taxon>
        <taxon>Hypocreomycetidae</taxon>
        <taxon>Hypocreales</taxon>
        <taxon>Cordycipitaceae</taxon>
        <taxon>Zarea</taxon>
    </lineage>
</organism>
<dbReference type="Proteomes" id="UP001143910">
    <property type="component" value="Unassembled WGS sequence"/>
</dbReference>
<comment type="caution">
    <text evidence="1">The sequence shown here is derived from an EMBL/GenBank/DDBJ whole genome shotgun (WGS) entry which is preliminary data.</text>
</comment>
<evidence type="ECO:0000313" key="1">
    <source>
        <dbReference type="EMBL" id="KAJ2970014.1"/>
    </source>
</evidence>
<protein>
    <submittedName>
        <fullName evidence="1">Uncharacterized protein</fullName>
    </submittedName>
</protein>
<sequence length="128" mass="13682">MVSGLIIARGARRNRTDGVKNSANIGGDVDVPGAAQVGANIRTSETKVGISGQFSNDFVWAVRLTEVSMPLFSSDIVQKTFTKGATLQSDSDKVDVSVVLKKEGLKEDSVRVLRVLNGNTEEAFITLL</sequence>
<accession>A0ACC1MUT2</accession>